<dbReference type="Pfam" id="PF05199">
    <property type="entry name" value="GMC_oxred_C"/>
    <property type="match status" value="1"/>
</dbReference>
<sequence>MADSATSRPARKEADVVIVGGGIAGCILASRLHALHPALDITLLEAGQNVDNHPLTSTALGCFAAHYSDLDWAYTSVPQKHLALSGGSAVNYGTWNRGSRGDYERWVEVTEDESWGYDALLPYFKKVEKWFEQSEHGKKGDGEQHGHEGPIHVTTVAASSPKRKYPLRDAIKSAWARLGVQENRDGNAGDPLGSAPLVESWREGKRQLASRAYDLTGVDVRTGVLVQRIIIEERDGGQVATGVELASGDIVKARKQVILSAGAYRSPQILMLSGIGPKAALEKFDIPVIVDSADVGQNFHDHLGVCLWWKVRHPERGLALGTPVWTDPAYMLGIPCDWLVTQHHSSPTLKSALLQDGEPGTHHLLNPQTCHTETFIAYAPAGARLASVDIPMDGSHISSIVLSLAPTSRGAITISSASVLDPPVIDPNYYATETDRVILRAAIRDAVRLMTETPEGRDIVAGERAPDGFQPLTSASTDEEVDERIRRVANTFYHPGGSVSLGKVVDGRLRVKNGEEGGVVKGLRVVDASLFPSPVAAHYQAVVYAVAEKAVGVIAEELEFGG</sequence>
<dbReference type="PIRSF" id="PIRSF000137">
    <property type="entry name" value="Alcohol_oxidase"/>
    <property type="match status" value="1"/>
</dbReference>
<feature type="active site" description="Proton acceptor" evidence="6">
    <location>
        <position position="538"/>
    </location>
</feature>
<evidence type="ECO:0000256" key="2">
    <source>
        <dbReference type="ARBA" id="ARBA00010790"/>
    </source>
</evidence>
<evidence type="ECO:0000259" key="8">
    <source>
        <dbReference type="PROSITE" id="PS00624"/>
    </source>
</evidence>
<evidence type="ECO:0000313" key="9">
    <source>
        <dbReference type="EMBL" id="KAF2120034.1"/>
    </source>
</evidence>
<dbReference type="InterPro" id="IPR027424">
    <property type="entry name" value="Glucose_Oxidase_domain_2"/>
</dbReference>
<evidence type="ECO:0000256" key="4">
    <source>
        <dbReference type="ARBA" id="ARBA00022827"/>
    </source>
</evidence>
<evidence type="ECO:0000256" key="7">
    <source>
        <dbReference type="PIRSR" id="PIRSR000137-2"/>
    </source>
</evidence>
<keyword evidence="3" id="KW-0285">Flavoprotein</keyword>
<feature type="binding site" evidence="7">
    <location>
        <position position="226"/>
    </location>
    <ligand>
        <name>FAD</name>
        <dbReference type="ChEBI" id="CHEBI:57692"/>
    </ligand>
</feature>
<evidence type="ECO:0000313" key="10">
    <source>
        <dbReference type="Proteomes" id="UP000799770"/>
    </source>
</evidence>
<dbReference type="PROSITE" id="PS00624">
    <property type="entry name" value="GMC_OXRED_2"/>
    <property type="match status" value="1"/>
</dbReference>
<dbReference type="PANTHER" id="PTHR11552:SF123">
    <property type="entry name" value="GMC OXIDOREDUCTASE (AFU_ORTHOLOGUE AFUA_2G01770)-RELATED"/>
    <property type="match status" value="1"/>
</dbReference>
<dbReference type="SUPFAM" id="SSF51905">
    <property type="entry name" value="FAD/NAD(P)-binding domain"/>
    <property type="match status" value="1"/>
</dbReference>
<accession>A0A6A5ZM12</accession>
<evidence type="ECO:0000256" key="6">
    <source>
        <dbReference type="PIRSR" id="PIRSR000137-1"/>
    </source>
</evidence>
<organism evidence="9 10">
    <name type="scientific">Lophiotrema nucula</name>
    <dbReference type="NCBI Taxonomy" id="690887"/>
    <lineage>
        <taxon>Eukaryota</taxon>
        <taxon>Fungi</taxon>
        <taxon>Dikarya</taxon>
        <taxon>Ascomycota</taxon>
        <taxon>Pezizomycotina</taxon>
        <taxon>Dothideomycetes</taxon>
        <taxon>Pleosporomycetidae</taxon>
        <taxon>Pleosporales</taxon>
        <taxon>Lophiotremataceae</taxon>
        <taxon>Lophiotrema</taxon>
    </lineage>
</organism>
<feature type="active site" description="Proton donor" evidence="6">
    <location>
        <position position="494"/>
    </location>
</feature>
<dbReference type="PANTHER" id="PTHR11552">
    <property type="entry name" value="GLUCOSE-METHANOL-CHOLINE GMC OXIDOREDUCTASE"/>
    <property type="match status" value="1"/>
</dbReference>
<gene>
    <name evidence="9" type="ORF">BDV96DRAFT_610142</name>
</gene>
<dbReference type="InterPro" id="IPR000172">
    <property type="entry name" value="GMC_OxRdtase_N"/>
</dbReference>
<proteinExistence type="inferred from homology"/>
<dbReference type="EMBL" id="ML977314">
    <property type="protein sequence ID" value="KAF2120034.1"/>
    <property type="molecule type" value="Genomic_DNA"/>
</dbReference>
<keyword evidence="5" id="KW-0560">Oxidoreductase</keyword>
<evidence type="ECO:0000256" key="1">
    <source>
        <dbReference type="ARBA" id="ARBA00001974"/>
    </source>
</evidence>
<dbReference type="AlphaFoldDB" id="A0A6A5ZM12"/>
<dbReference type="Proteomes" id="UP000799770">
    <property type="component" value="Unassembled WGS sequence"/>
</dbReference>
<dbReference type="SUPFAM" id="SSF54373">
    <property type="entry name" value="FAD-linked reductases, C-terminal domain"/>
    <property type="match status" value="1"/>
</dbReference>
<comment type="cofactor">
    <cofactor evidence="1 7">
        <name>FAD</name>
        <dbReference type="ChEBI" id="CHEBI:57692"/>
    </cofactor>
</comment>
<evidence type="ECO:0000256" key="5">
    <source>
        <dbReference type="ARBA" id="ARBA00023002"/>
    </source>
</evidence>
<evidence type="ECO:0000256" key="3">
    <source>
        <dbReference type="ARBA" id="ARBA00022630"/>
    </source>
</evidence>
<dbReference type="GO" id="GO:0016614">
    <property type="term" value="F:oxidoreductase activity, acting on CH-OH group of donors"/>
    <property type="evidence" value="ECO:0007669"/>
    <property type="project" value="InterPro"/>
</dbReference>
<comment type="similarity">
    <text evidence="2">Belongs to the GMC oxidoreductase family.</text>
</comment>
<dbReference type="Gene3D" id="4.10.450.10">
    <property type="entry name" value="Glucose Oxidase, domain 2"/>
    <property type="match status" value="1"/>
</dbReference>
<feature type="domain" description="Glucose-methanol-choline oxidoreductase N-terminal" evidence="8">
    <location>
        <begin position="262"/>
        <end position="276"/>
    </location>
</feature>
<dbReference type="Gene3D" id="3.50.50.60">
    <property type="entry name" value="FAD/NAD(P)-binding domain"/>
    <property type="match status" value="1"/>
</dbReference>
<dbReference type="OrthoDB" id="269227at2759"/>
<dbReference type="InterPro" id="IPR012132">
    <property type="entry name" value="GMC_OxRdtase"/>
</dbReference>
<keyword evidence="4 7" id="KW-0274">FAD</keyword>
<dbReference type="InterPro" id="IPR007867">
    <property type="entry name" value="GMC_OxRtase_C"/>
</dbReference>
<dbReference type="Pfam" id="PF00732">
    <property type="entry name" value="GMC_oxred_N"/>
    <property type="match status" value="1"/>
</dbReference>
<dbReference type="Gene3D" id="3.30.560.10">
    <property type="entry name" value="Glucose Oxidase, domain 3"/>
    <property type="match status" value="1"/>
</dbReference>
<protein>
    <recommendedName>
        <fullName evidence="8">Glucose-methanol-choline oxidoreductase N-terminal domain-containing protein</fullName>
    </recommendedName>
</protein>
<dbReference type="GO" id="GO:0050660">
    <property type="term" value="F:flavin adenine dinucleotide binding"/>
    <property type="evidence" value="ECO:0007669"/>
    <property type="project" value="InterPro"/>
</dbReference>
<keyword evidence="10" id="KW-1185">Reference proteome</keyword>
<dbReference type="InterPro" id="IPR036188">
    <property type="entry name" value="FAD/NAD-bd_sf"/>
</dbReference>
<reference evidence="9" key="1">
    <citation type="journal article" date="2020" name="Stud. Mycol.">
        <title>101 Dothideomycetes genomes: a test case for predicting lifestyles and emergence of pathogens.</title>
        <authorList>
            <person name="Haridas S."/>
            <person name="Albert R."/>
            <person name="Binder M."/>
            <person name="Bloem J."/>
            <person name="Labutti K."/>
            <person name="Salamov A."/>
            <person name="Andreopoulos B."/>
            <person name="Baker S."/>
            <person name="Barry K."/>
            <person name="Bills G."/>
            <person name="Bluhm B."/>
            <person name="Cannon C."/>
            <person name="Castanera R."/>
            <person name="Culley D."/>
            <person name="Daum C."/>
            <person name="Ezra D."/>
            <person name="Gonzalez J."/>
            <person name="Henrissat B."/>
            <person name="Kuo A."/>
            <person name="Liang C."/>
            <person name="Lipzen A."/>
            <person name="Lutzoni F."/>
            <person name="Magnuson J."/>
            <person name="Mondo S."/>
            <person name="Nolan M."/>
            <person name="Ohm R."/>
            <person name="Pangilinan J."/>
            <person name="Park H.-J."/>
            <person name="Ramirez L."/>
            <person name="Alfaro M."/>
            <person name="Sun H."/>
            <person name="Tritt A."/>
            <person name="Yoshinaga Y."/>
            <person name="Zwiers L.-H."/>
            <person name="Turgeon B."/>
            <person name="Goodwin S."/>
            <person name="Spatafora J."/>
            <person name="Crous P."/>
            <person name="Grigoriev I."/>
        </authorList>
    </citation>
    <scope>NUCLEOTIDE SEQUENCE</scope>
    <source>
        <strain evidence="9">CBS 627.86</strain>
    </source>
</reference>
<name>A0A6A5ZM12_9PLEO</name>